<sequence>MISWLKNHSELARYIHNKESSSSSSQINRVYTFLSKKYYDFLQYLIQTHAVLFLPQANVLQDIPLTLQFFLCHSAYLNVSNGNFITLNGIYGKVDKSHAKLYPFHQASISRLSQRDLSDRMISFHDLNASAVSSAKIMNDDIIIDKAYVLPVLITKSVFYFDSCCWGWRRGFNMTFREKNEFTIYNELQVALDNIRRSIPTLSKIEKDTGQKYFHWEFEGEMKKSMIEQEEDMKLFFMKLSLSESNGLFQIIDNFVNRFNELIINKPIKKRKGYINGCIKILCQKAQEIEIWKNGWNEDAFINNMNRLLINKLFKYLWPPMIALKEGQCIQQIDGDDICFCLSRTHSFIQPKHVGTEIQLNEIGMKSALTLLLKIDSVCTPLEKVMYIFSSFKILEQMIRFYQKTNVTADLLFPLCLFLTIKAQLPYFDSTIYYIEEMQMQINSELSYYYCNFMACKDFVQTLCYNSLKESISQQEYEKLIVQTISSQRWTIPKTGLVIPQKLSLQKIQQLIDQKSKSNSDDFLLQYYQNIPLQELTPEDIPKILNLLQELYNDTN</sequence>
<dbReference type="InterPro" id="IPR003123">
    <property type="entry name" value="VPS9"/>
</dbReference>
<dbReference type="OMA" id="QINSEMM"/>
<evidence type="ECO:0000259" key="1">
    <source>
        <dbReference type="PROSITE" id="PS51205"/>
    </source>
</evidence>
<evidence type="ECO:0000313" key="3">
    <source>
        <dbReference type="Proteomes" id="UP000078387"/>
    </source>
</evidence>
<dbReference type="Gene3D" id="1.20.1050.80">
    <property type="entry name" value="VPS9 domain"/>
    <property type="match status" value="1"/>
</dbReference>
<dbReference type="AlphaFoldDB" id="A0A5K1UJM3"/>
<dbReference type="EMBL" id="BDEQ01000001">
    <property type="protein sequence ID" value="GAT92533.1"/>
    <property type="molecule type" value="Genomic_DNA"/>
</dbReference>
<dbReference type="SUPFAM" id="SSF109993">
    <property type="entry name" value="VPS9 domain"/>
    <property type="match status" value="1"/>
</dbReference>
<dbReference type="InterPro" id="IPR037191">
    <property type="entry name" value="VPS9_dom_sf"/>
</dbReference>
<dbReference type="InterPro" id="IPR045046">
    <property type="entry name" value="Vps9-like"/>
</dbReference>
<dbReference type="GO" id="GO:0005085">
    <property type="term" value="F:guanyl-nucleotide exchange factor activity"/>
    <property type="evidence" value="ECO:0007669"/>
    <property type="project" value="InterPro"/>
</dbReference>
<evidence type="ECO:0000313" key="2">
    <source>
        <dbReference type="EMBL" id="GAT92533.1"/>
    </source>
</evidence>
<dbReference type="GO" id="GO:0030139">
    <property type="term" value="C:endocytic vesicle"/>
    <property type="evidence" value="ECO:0007669"/>
    <property type="project" value="TreeGrafter"/>
</dbReference>
<dbReference type="VEuPathDB" id="AmoebaDB:KM1_002520"/>
<protein>
    <recommendedName>
        <fullName evidence="1">VPS9 domain-containing protein</fullName>
    </recommendedName>
</protein>
<dbReference type="GO" id="GO:0005829">
    <property type="term" value="C:cytosol"/>
    <property type="evidence" value="ECO:0007669"/>
    <property type="project" value="TreeGrafter"/>
</dbReference>
<dbReference type="PROSITE" id="PS51205">
    <property type="entry name" value="VPS9"/>
    <property type="match status" value="1"/>
</dbReference>
<dbReference type="GO" id="GO:0031267">
    <property type="term" value="F:small GTPase binding"/>
    <property type="evidence" value="ECO:0007669"/>
    <property type="project" value="TreeGrafter"/>
</dbReference>
<dbReference type="SMART" id="SM00167">
    <property type="entry name" value="VPS9"/>
    <property type="match status" value="1"/>
</dbReference>
<dbReference type="VEuPathDB" id="AmoebaDB:EHI5A_001580"/>
<dbReference type="VEuPathDB" id="AmoebaDB:EHI8A_003700"/>
<dbReference type="GO" id="GO:0016192">
    <property type="term" value="P:vesicle-mediated transport"/>
    <property type="evidence" value="ECO:0007669"/>
    <property type="project" value="InterPro"/>
</dbReference>
<gene>
    <name evidence="2" type="ORF">CL6EHI_182710</name>
</gene>
<dbReference type="VEuPathDB" id="AmoebaDB:KM1_002510"/>
<accession>A0A5K1UJM3</accession>
<organism evidence="2 3">
    <name type="scientific">Entamoeba histolytica</name>
    <dbReference type="NCBI Taxonomy" id="5759"/>
    <lineage>
        <taxon>Eukaryota</taxon>
        <taxon>Amoebozoa</taxon>
        <taxon>Evosea</taxon>
        <taxon>Archamoebae</taxon>
        <taxon>Mastigamoebida</taxon>
        <taxon>Entamoebidae</taxon>
        <taxon>Entamoeba</taxon>
    </lineage>
</organism>
<feature type="domain" description="VPS9" evidence="1">
    <location>
        <begin position="333"/>
        <end position="469"/>
    </location>
</feature>
<dbReference type="VEuPathDB" id="AmoebaDB:EHI_182710"/>
<proteinExistence type="predicted"/>
<dbReference type="Proteomes" id="UP000078387">
    <property type="component" value="Unassembled WGS sequence"/>
</dbReference>
<dbReference type="Pfam" id="PF02204">
    <property type="entry name" value="VPS9"/>
    <property type="match status" value="1"/>
</dbReference>
<name>A0A5K1UJM3_ENTHI</name>
<dbReference type="PANTHER" id="PTHR23101">
    <property type="entry name" value="RAB GDP/GTP EXCHANGE FACTOR"/>
    <property type="match status" value="1"/>
</dbReference>
<dbReference type="VEuPathDB" id="AmoebaDB:EHI7A_003640"/>
<reference evidence="2 3" key="1">
    <citation type="submission" date="2016-05" db="EMBL/GenBank/DDBJ databases">
        <title>First whole genome sequencing of Entamoeba histolytica HM1:IMSS-clone-6.</title>
        <authorList>
            <person name="Mukherjee Avik.K."/>
            <person name="Izumyama S."/>
            <person name="Nakada-Tsukui K."/>
            <person name="Nozaki T."/>
        </authorList>
    </citation>
    <scope>NUCLEOTIDE SEQUENCE [LARGE SCALE GENOMIC DNA]</scope>
    <source>
        <strain evidence="2 3">HM1:IMSS clone 6</strain>
    </source>
</reference>
<dbReference type="PANTHER" id="PTHR23101:SF25">
    <property type="entry name" value="GTPASE-ACTIVATING PROTEIN AND VPS9 DOMAIN-CONTAINING PROTEIN 1"/>
    <property type="match status" value="1"/>
</dbReference>
<comment type="caution">
    <text evidence="2">The sequence shown here is derived from an EMBL/GenBank/DDBJ whole genome shotgun (WGS) entry which is preliminary data.</text>
</comment>